<organism evidence="1 2">
    <name type="scientific">Catharanthus roseus</name>
    <name type="common">Madagascar periwinkle</name>
    <name type="synonym">Vinca rosea</name>
    <dbReference type="NCBI Taxonomy" id="4058"/>
    <lineage>
        <taxon>Eukaryota</taxon>
        <taxon>Viridiplantae</taxon>
        <taxon>Streptophyta</taxon>
        <taxon>Embryophyta</taxon>
        <taxon>Tracheophyta</taxon>
        <taxon>Spermatophyta</taxon>
        <taxon>Magnoliopsida</taxon>
        <taxon>eudicotyledons</taxon>
        <taxon>Gunneridae</taxon>
        <taxon>Pentapetalae</taxon>
        <taxon>asterids</taxon>
        <taxon>lamiids</taxon>
        <taxon>Gentianales</taxon>
        <taxon>Apocynaceae</taxon>
        <taxon>Rauvolfioideae</taxon>
        <taxon>Vinceae</taxon>
        <taxon>Catharanthinae</taxon>
        <taxon>Catharanthus</taxon>
    </lineage>
</organism>
<protein>
    <submittedName>
        <fullName evidence="1">Uncharacterized protein</fullName>
    </submittedName>
</protein>
<dbReference type="Proteomes" id="UP001060085">
    <property type="component" value="Linkage Group LG03"/>
</dbReference>
<evidence type="ECO:0000313" key="1">
    <source>
        <dbReference type="EMBL" id="KAI5674209.1"/>
    </source>
</evidence>
<name>A0ACC0BNE4_CATRO</name>
<gene>
    <name evidence="1" type="ORF">M9H77_14573</name>
</gene>
<keyword evidence="2" id="KW-1185">Reference proteome</keyword>
<sequence length="150" mass="17119">MEEVLAHVHPGPIVPDVLIRQHEHRSGLIWSGDQETCFTDLQYRRFGCNLFQCYNTDPRRLAVVHGSFGGCTTDRGSLSHSTNLGMADPLAPLGSIWCTSFDCSQLPTHTPFVWLPHHDRGLVPSDLWRVEIPLICYEIVEYHYPEHVIR</sequence>
<accession>A0ACC0BNE4</accession>
<comment type="caution">
    <text evidence="1">The sequence shown here is derived from an EMBL/GenBank/DDBJ whole genome shotgun (WGS) entry which is preliminary data.</text>
</comment>
<evidence type="ECO:0000313" key="2">
    <source>
        <dbReference type="Proteomes" id="UP001060085"/>
    </source>
</evidence>
<proteinExistence type="predicted"/>
<reference evidence="2" key="1">
    <citation type="journal article" date="2023" name="Nat. Plants">
        <title>Single-cell RNA sequencing provides a high-resolution roadmap for understanding the multicellular compartmentation of specialized metabolism.</title>
        <authorList>
            <person name="Sun S."/>
            <person name="Shen X."/>
            <person name="Li Y."/>
            <person name="Li Y."/>
            <person name="Wang S."/>
            <person name="Li R."/>
            <person name="Zhang H."/>
            <person name="Shen G."/>
            <person name="Guo B."/>
            <person name="Wei J."/>
            <person name="Xu J."/>
            <person name="St-Pierre B."/>
            <person name="Chen S."/>
            <person name="Sun C."/>
        </authorList>
    </citation>
    <scope>NUCLEOTIDE SEQUENCE [LARGE SCALE GENOMIC DNA]</scope>
</reference>
<dbReference type="EMBL" id="CM044703">
    <property type="protein sequence ID" value="KAI5674209.1"/>
    <property type="molecule type" value="Genomic_DNA"/>
</dbReference>